<dbReference type="PANTHER" id="PTHR33067">
    <property type="entry name" value="RNA-DIRECTED DNA POLYMERASE-RELATED"/>
    <property type="match status" value="1"/>
</dbReference>
<dbReference type="OrthoDB" id="778454at2759"/>
<dbReference type="AlphaFoldDB" id="A0A1U7ZI52"/>
<dbReference type="PANTHER" id="PTHR33067:SF38">
    <property type="match status" value="1"/>
</dbReference>
<dbReference type="KEGG" id="nnu:104590865"/>
<evidence type="ECO:0000256" key="1">
    <source>
        <dbReference type="SAM" id="MobiDB-lite"/>
    </source>
</evidence>
<dbReference type="Gene3D" id="2.40.70.10">
    <property type="entry name" value="Acid Proteases"/>
    <property type="match status" value="1"/>
</dbReference>
<keyword evidence="2" id="KW-1185">Reference proteome</keyword>
<evidence type="ECO:0000313" key="2">
    <source>
        <dbReference type="Proteomes" id="UP000189703"/>
    </source>
</evidence>
<proteinExistence type="predicted"/>
<evidence type="ECO:0000313" key="3">
    <source>
        <dbReference type="RefSeq" id="XP_010247923.1"/>
    </source>
</evidence>
<gene>
    <name evidence="3" type="primary">LOC104590865</name>
</gene>
<feature type="region of interest" description="Disordered" evidence="1">
    <location>
        <begin position="283"/>
        <end position="304"/>
    </location>
</feature>
<dbReference type="Proteomes" id="UP000189703">
    <property type="component" value="Unplaced"/>
</dbReference>
<protein>
    <submittedName>
        <fullName evidence="3">Uncharacterized protein LOC104590865</fullName>
    </submittedName>
</protein>
<dbReference type="RefSeq" id="XP_010247923.1">
    <property type="nucleotide sequence ID" value="XM_010249621.1"/>
</dbReference>
<organism evidence="2 3">
    <name type="scientific">Nelumbo nucifera</name>
    <name type="common">Sacred lotus</name>
    <dbReference type="NCBI Taxonomy" id="4432"/>
    <lineage>
        <taxon>Eukaryota</taxon>
        <taxon>Viridiplantae</taxon>
        <taxon>Streptophyta</taxon>
        <taxon>Embryophyta</taxon>
        <taxon>Tracheophyta</taxon>
        <taxon>Spermatophyta</taxon>
        <taxon>Magnoliopsida</taxon>
        <taxon>Proteales</taxon>
        <taxon>Nelumbonaceae</taxon>
        <taxon>Nelumbo</taxon>
    </lineage>
</organism>
<dbReference type="InterPro" id="IPR021109">
    <property type="entry name" value="Peptidase_aspartic_dom_sf"/>
</dbReference>
<dbReference type="eggNOG" id="KOG0017">
    <property type="taxonomic scope" value="Eukaryota"/>
</dbReference>
<accession>A0A1U7ZI52</accession>
<reference evidence="3" key="1">
    <citation type="submission" date="2025-08" db="UniProtKB">
        <authorList>
            <consortium name="RefSeq"/>
        </authorList>
    </citation>
    <scope>IDENTIFICATION</scope>
</reference>
<name>A0A1U7ZI52_NELNU</name>
<dbReference type="GeneID" id="104590865"/>
<sequence length="514" mass="57835">MHVTRYSKKGDLQFDPEIEGTLCRLRREARSHFEENDPVFDSLPVSGSALREEDIMAGNRTLKELAAPDLNQQPLCITFPALDADVNFELKSGLIHLLHIFHGLVGGDPHKYLKELHVVCTSMKPMGVTEEQIKLRAFPFSLKDSTKDWLYYLPSGSVTTWNEMKRLFLEKYFPASRVANIRKEICGNMQMVKACGICSTVGHPTNMCPTLQEEPVEQETKQFQQETRASIQRLDNQMGQMATTISQLEAQSSGKLPFQTVVKPKENVSAVVLRSGKEFETPARAAPAVSNQGKEKDIIPDDDEVPKRKFPPLSVYKPVPPFPNALVGTRKDEQFKEFYKTFRRCEANTPLFNALKQVPHYAKFLKELCTHMRKHKLKGCEKVRVGKNVSAVIKKLPTKCKDPNMFTIAYMIGNTRIKKAMLDLGASINVMPYSIYASLKLGHLNKTSVVIQLADRSNAYPKGIVEDVLVKEAFKLNAKDGLEIAISKHLEKEGPMLNADLQETIATLNGFPEL</sequence>
<dbReference type="OMA" id="KELCTHM"/>
<dbReference type="InParanoid" id="A0A1U7ZI52"/>